<sequence>MLSWIDAGLVPSTGQSRLGHWQGVSGKIYSLESQTISDFVLMDGDLYLIARGNSVLWVGCSADLVSDPASRVRFRDALARADGVFRLSRPEIDDARLSLVADLEGALPARLDQAA</sequence>
<dbReference type="RefSeq" id="WP_092425492.1">
    <property type="nucleotide sequence ID" value="NZ_FPCK01000003.1"/>
</dbReference>
<keyword evidence="2" id="KW-1185">Reference proteome</keyword>
<dbReference type="Proteomes" id="UP000199074">
    <property type="component" value="Unassembled WGS sequence"/>
</dbReference>
<evidence type="ECO:0000313" key="2">
    <source>
        <dbReference type="Proteomes" id="UP000199074"/>
    </source>
</evidence>
<accession>A0A1I7NR34</accession>
<reference evidence="1 2" key="1">
    <citation type="submission" date="2016-10" db="EMBL/GenBank/DDBJ databases">
        <authorList>
            <person name="de Groot N.N."/>
        </authorList>
    </citation>
    <scope>NUCLEOTIDE SEQUENCE [LARGE SCALE GENOMIC DNA]</scope>
    <source>
        <strain evidence="1 2">IPL20</strain>
    </source>
</reference>
<protein>
    <submittedName>
        <fullName evidence="1">Uncharacterized protein</fullName>
    </submittedName>
</protein>
<organism evidence="1 2">
    <name type="scientific">Devosia crocina</name>
    <dbReference type="NCBI Taxonomy" id="429728"/>
    <lineage>
        <taxon>Bacteria</taxon>
        <taxon>Pseudomonadati</taxon>
        <taxon>Pseudomonadota</taxon>
        <taxon>Alphaproteobacteria</taxon>
        <taxon>Hyphomicrobiales</taxon>
        <taxon>Devosiaceae</taxon>
        <taxon>Devosia</taxon>
    </lineage>
</organism>
<proteinExistence type="predicted"/>
<evidence type="ECO:0000313" key="1">
    <source>
        <dbReference type="EMBL" id="SFV37060.1"/>
    </source>
</evidence>
<name>A0A1I7NR34_9HYPH</name>
<dbReference type="EMBL" id="FPCK01000003">
    <property type="protein sequence ID" value="SFV37060.1"/>
    <property type="molecule type" value="Genomic_DNA"/>
</dbReference>
<dbReference type="OrthoDB" id="7948219at2"/>
<dbReference type="AlphaFoldDB" id="A0A1I7NR34"/>
<gene>
    <name evidence="1" type="ORF">SAMN05216456_2728</name>
</gene>